<gene>
    <name evidence="2" type="ORF">LY11_03952</name>
</gene>
<name>A0A327SAC1_9SPHI</name>
<dbReference type="AlphaFoldDB" id="A0A327SAC1"/>
<feature type="signal peptide" evidence="1">
    <location>
        <begin position="1"/>
        <end position="33"/>
    </location>
</feature>
<evidence type="ECO:0000256" key="1">
    <source>
        <dbReference type="SAM" id="SignalP"/>
    </source>
</evidence>
<feature type="chain" id="PRO_5016468144" evidence="1">
    <location>
        <begin position="34"/>
        <end position="344"/>
    </location>
</feature>
<organism evidence="2 3">
    <name type="scientific">Pedobacter cryoconitis</name>
    <dbReference type="NCBI Taxonomy" id="188932"/>
    <lineage>
        <taxon>Bacteria</taxon>
        <taxon>Pseudomonadati</taxon>
        <taxon>Bacteroidota</taxon>
        <taxon>Sphingobacteriia</taxon>
        <taxon>Sphingobacteriales</taxon>
        <taxon>Sphingobacteriaceae</taxon>
        <taxon>Pedobacter</taxon>
    </lineage>
</organism>
<proteinExistence type="predicted"/>
<evidence type="ECO:0000313" key="2">
    <source>
        <dbReference type="EMBL" id="RAJ26019.1"/>
    </source>
</evidence>
<dbReference type="EMBL" id="QLLR01000025">
    <property type="protein sequence ID" value="RAJ26019.1"/>
    <property type="molecule type" value="Genomic_DNA"/>
</dbReference>
<reference evidence="2 3" key="1">
    <citation type="submission" date="2018-06" db="EMBL/GenBank/DDBJ databases">
        <title>Genomic Encyclopedia of Archaeal and Bacterial Type Strains, Phase II (KMG-II): from individual species to whole genera.</title>
        <authorList>
            <person name="Goeker M."/>
        </authorList>
    </citation>
    <scope>NUCLEOTIDE SEQUENCE [LARGE SCALE GENOMIC DNA]</scope>
    <source>
        <strain evidence="2 3">DSM 14825</strain>
    </source>
</reference>
<dbReference type="InterPro" id="IPR051200">
    <property type="entry name" value="Host-pathogen_enzymatic-act"/>
</dbReference>
<dbReference type="PANTHER" id="PTHR47197:SF3">
    <property type="entry name" value="DIHYDRO-HEME D1 DEHYDROGENASE"/>
    <property type="match status" value="1"/>
</dbReference>
<accession>A0A327SAC1</accession>
<keyword evidence="1" id="KW-0732">Signal</keyword>
<protein>
    <submittedName>
        <fullName evidence="2">YVTN family beta-propeller protein</fullName>
    </submittedName>
</protein>
<dbReference type="SUPFAM" id="SSF51004">
    <property type="entry name" value="C-terminal (heme d1) domain of cytochrome cd1-nitrite reductase"/>
    <property type="match status" value="1"/>
</dbReference>
<dbReference type="Gene3D" id="2.130.10.10">
    <property type="entry name" value="YVTN repeat-like/Quinoprotein amine dehydrogenase"/>
    <property type="match status" value="2"/>
</dbReference>
<dbReference type="InterPro" id="IPR011048">
    <property type="entry name" value="Haem_d1_sf"/>
</dbReference>
<sequence length="344" mass="36921">MCLFVEKNTMKKKAALALLLLHFCTGTALFAQAKTGIHLLSSHRVSGDEGWDYLLADHAQNKLYISHGTQVNIINETTGDSIGVIPNTPGIHGIAVVSALKKGYTSNGKAGECTVFNLTTNAVLGKIKVGDNPDAIFYDEFSKKIFVFNGHSLSASVIDPIKDLVIATIPLGGKPETGVSDGKGKIYVNIEDKNEVVCVDTRNLKVIKRFKLASGEEPSGLAIDRLTSRLFVGCSNKVLIVLDAVTGKQISTLPIGEGSDGVVFDLQLKLVYSANGEGTLTVIKEVNANKFQVLENIKTKKGARTIALDEVNHHLFMPTADLKPGEGKKAVRIPGTFTVLTYGK</sequence>
<dbReference type="PANTHER" id="PTHR47197">
    <property type="entry name" value="PROTEIN NIRF"/>
    <property type="match status" value="1"/>
</dbReference>
<dbReference type="Proteomes" id="UP000249754">
    <property type="component" value="Unassembled WGS sequence"/>
</dbReference>
<dbReference type="InterPro" id="IPR015943">
    <property type="entry name" value="WD40/YVTN_repeat-like_dom_sf"/>
</dbReference>
<comment type="caution">
    <text evidence="2">The sequence shown here is derived from an EMBL/GenBank/DDBJ whole genome shotgun (WGS) entry which is preliminary data.</text>
</comment>
<evidence type="ECO:0000313" key="3">
    <source>
        <dbReference type="Proteomes" id="UP000249754"/>
    </source>
</evidence>